<dbReference type="InterPro" id="IPR002491">
    <property type="entry name" value="ABC_transptr_periplasmic_BD"/>
</dbReference>
<dbReference type="EMBL" id="JBIRUQ010000002">
    <property type="protein sequence ID" value="MFI1461091.1"/>
    <property type="molecule type" value="Genomic_DNA"/>
</dbReference>
<dbReference type="InterPro" id="IPR050902">
    <property type="entry name" value="ABC_Transporter_SBP"/>
</dbReference>
<evidence type="ECO:0000313" key="4">
    <source>
        <dbReference type="EMBL" id="MFI1461091.1"/>
    </source>
</evidence>
<gene>
    <name evidence="4" type="ORF">ACH4WX_10245</name>
</gene>
<comment type="caution">
    <text evidence="4">The sequence shown here is derived from an EMBL/GenBank/DDBJ whole genome shotgun (WGS) entry which is preliminary data.</text>
</comment>
<accession>A0ABW7TML3</accession>
<dbReference type="Gene3D" id="3.40.50.1980">
    <property type="entry name" value="Nitrogenase molybdenum iron protein domain"/>
    <property type="match status" value="2"/>
</dbReference>
<dbReference type="Pfam" id="PF01497">
    <property type="entry name" value="Peripla_BP_2"/>
    <property type="match status" value="1"/>
</dbReference>
<keyword evidence="5" id="KW-1185">Reference proteome</keyword>
<dbReference type="GeneID" id="93504233"/>
<organism evidence="4 5">
    <name type="scientific">Nocardia carnea</name>
    <dbReference type="NCBI Taxonomy" id="37328"/>
    <lineage>
        <taxon>Bacteria</taxon>
        <taxon>Bacillati</taxon>
        <taxon>Actinomycetota</taxon>
        <taxon>Actinomycetes</taxon>
        <taxon>Mycobacteriales</taxon>
        <taxon>Nocardiaceae</taxon>
        <taxon>Nocardia</taxon>
    </lineage>
</organism>
<dbReference type="PROSITE" id="PS51257">
    <property type="entry name" value="PROKAR_LIPOPROTEIN"/>
    <property type="match status" value="1"/>
</dbReference>
<feature type="domain" description="Fe/B12 periplasmic-binding" evidence="3">
    <location>
        <begin position="57"/>
        <end position="344"/>
    </location>
</feature>
<sequence>MRLFPLIITTVVAAAALAGCSATEAGTASDTATDTAGYPRKISNCGVEVTVDAPPQRAVALNQGSAEIMLSLGLADRMVGTATWTDPVRENLADANAKVPRLAENAPSFEVVLDTEPDFVAASFGGTLGAGGVADRDQFAQLGVPSYLSPTDCDGKTDASVNADGARTEPLTMDSVYREVRDLAAIFDIEERGEQLVTELRGRHDAAVGRIAAQDVSLAYWFADTSTPYMAGCCGSSGIITDAVGAKNIFDDTTNEWPQVSWETVLDRNPTALVLADLSRRSLAGDALDSKISFLESNPVTVRLDAVRNKRYIVVNGADLNPSIRTVDGIEKVADALERWGYGS</sequence>
<comment type="similarity">
    <text evidence="1">Belongs to the bacterial solute-binding protein 8 family.</text>
</comment>
<evidence type="ECO:0000256" key="1">
    <source>
        <dbReference type="ARBA" id="ARBA00008814"/>
    </source>
</evidence>
<dbReference type="SUPFAM" id="SSF53807">
    <property type="entry name" value="Helical backbone' metal receptor"/>
    <property type="match status" value="1"/>
</dbReference>
<dbReference type="PANTHER" id="PTHR30535">
    <property type="entry name" value="VITAMIN B12-BINDING PROTEIN"/>
    <property type="match status" value="1"/>
</dbReference>
<keyword evidence="2" id="KW-0732">Signal</keyword>
<name>A0ABW7TML3_9NOCA</name>
<dbReference type="RefSeq" id="WP_033244706.1">
    <property type="nucleotide sequence ID" value="NZ_JBIRUQ010000002.1"/>
</dbReference>
<proteinExistence type="inferred from homology"/>
<reference evidence="4 5" key="1">
    <citation type="submission" date="2024-10" db="EMBL/GenBank/DDBJ databases">
        <title>The Natural Products Discovery Center: Release of the First 8490 Sequenced Strains for Exploring Actinobacteria Biosynthetic Diversity.</title>
        <authorList>
            <person name="Kalkreuter E."/>
            <person name="Kautsar S.A."/>
            <person name="Yang D."/>
            <person name="Bader C.D."/>
            <person name="Teijaro C.N."/>
            <person name="Fluegel L."/>
            <person name="Davis C.M."/>
            <person name="Simpson J.R."/>
            <person name="Lauterbach L."/>
            <person name="Steele A.D."/>
            <person name="Gui C."/>
            <person name="Meng S."/>
            <person name="Li G."/>
            <person name="Viehrig K."/>
            <person name="Ye F."/>
            <person name="Su P."/>
            <person name="Kiefer A.F."/>
            <person name="Nichols A."/>
            <person name="Cepeda A.J."/>
            <person name="Yan W."/>
            <person name="Fan B."/>
            <person name="Jiang Y."/>
            <person name="Adhikari A."/>
            <person name="Zheng C.-J."/>
            <person name="Schuster L."/>
            <person name="Cowan T.M."/>
            <person name="Smanski M.J."/>
            <person name="Chevrette M.G."/>
            <person name="De Carvalho L.P.S."/>
            <person name="Shen B."/>
        </authorList>
    </citation>
    <scope>NUCLEOTIDE SEQUENCE [LARGE SCALE GENOMIC DNA]</scope>
    <source>
        <strain evidence="4 5">NPDC020568</strain>
    </source>
</reference>
<evidence type="ECO:0000259" key="3">
    <source>
        <dbReference type="PROSITE" id="PS50983"/>
    </source>
</evidence>
<protein>
    <submittedName>
        <fullName evidence="4">ABC transporter substrate-binding protein</fullName>
    </submittedName>
</protein>
<evidence type="ECO:0000256" key="2">
    <source>
        <dbReference type="SAM" id="SignalP"/>
    </source>
</evidence>
<feature type="signal peptide" evidence="2">
    <location>
        <begin position="1"/>
        <end position="24"/>
    </location>
</feature>
<evidence type="ECO:0000313" key="5">
    <source>
        <dbReference type="Proteomes" id="UP001611263"/>
    </source>
</evidence>
<dbReference type="PROSITE" id="PS50983">
    <property type="entry name" value="FE_B12_PBP"/>
    <property type="match status" value="1"/>
</dbReference>
<dbReference type="PANTHER" id="PTHR30535:SF7">
    <property type="entry name" value="IRON(III) DICITRATE-BINDING PROTEIN"/>
    <property type="match status" value="1"/>
</dbReference>
<dbReference type="Proteomes" id="UP001611263">
    <property type="component" value="Unassembled WGS sequence"/>
</dbReference>
<feature type="chain" id="PRO_5045577499" evidence="2">
    <location>
        <begin position="25"/>
        <end position="344"/>
    </location>
</feature>